<dbReference type="InterPro" id="IPR026001">
    <property type="entry name" value="Abi-like_C"/>
</dbReference>
<organism evidence="2">
    <name type="scientific">Alsobacter sp. KACC 23698</name>
    <dbReference type="NCBI Taxonomy" id="3149229"/>
    <lineage>
        <taxon>Bacteria</taxon>
        <taxon>Pseudomonadati</taxon>
        <taxon>Pseudomonadota</taxon>
        <taxon>Alphaproteobacteria</taxon>
        <taxon>Hyphomicrobiales</taxon>
        <taxon>Alsobacteraceae</taxon>
        <taxon>Alsobacter</taxon>
    </lineage>
</organism>
<dbReference type="EMBL" id="CP157484">
    <property type="protein sequence ID" value="XBO36971.1"/>
    <property type="molecule type" value="Genomic_DNA"/>
</dbReference>
<evidence type="ECO:0000313" key="2">
    <source>
        <dbReference type="EMBL" id="XBO36971.1"/>
    </source>
</evidence>
<name>A0AAU7J9K8_9HYPH</name>
<dbReference type="RefSeq" id="WP_406853793.1">
    <property type="nucleotide sequence ID" value="NZ_CP157484.1"/>
</dbReference>
<accession>A0AAU7J9K8</accession>
<dbReference type="AlphaFoldDB" id="A0AAU7J9K8"/>
<gene>
    <name evidence="2" type="ORF">ABEG18_14625</name>
</gene>
<feature type="domain" description="Abortive infection protein-like C-terminal" evidence="1">
    <location>
        <begin position="166"/>
        <end position="242"/>
    </location>
</feature>
<evidence type="ECO:0000259" key="1">
    <source>
        <dbReference type="Pfam" id="PF14355"/>
    </source>
</evidence>
<sequence>MTRKPPSEHLFALALDLQEMLVDHVTGGSGNNDAYVSMRKELCSRQGVKSLLPGFVIDSHSLSAVWSWVKPRYGTYAQRRVFIRDVFQPLLKHLEFDYAAPLDQGTSQALKTFDEAGVHAAWEKALSRRAEDPEGAITAARTLLETVCKRIVEELTGSVDDGADLPKLYRQTAERLNLAPTQHTEQVFKSILQSCMTVVKDLGELRNKVGDAHGKVARQVRPAPRHAELAVNLAGSLSAFLVQTFEARNNEKGPQ</sequence>
<protein>
    <submittedName>
        <fullName evidence="2">Abortive infection family protein</fullName>
    </submittedName>
</protein>
<dbReference type="Pfam" id="PF14355">
    <property type="entry name" value="Abi_C"/>
    <property type="match status" value="1"/>
</dbReference>
<proteinExistence type="predicted"/>
<reference evidence="2" key="1">
    <citation type="submission" date="2024-05" db="EMBL/GenBank/DDBJ databases">
        <authorList>
            <person name="Kim S."/>
            <person name="Heo J."/>
            <person name="Choi H."/>
            <person name="Choi Y."/>
            <person name="Kwon S.-W."/>
            <person name="Kim Y."/>
        </authorList>
    </citation>
    <scope>NUCLEOTIDE SEQUENCE</scope>
    <source>
        <strain evidence="2">KACC 23698</strain>
    </source>
</reference>